<protein>
    <submittedName>
        <fullName evidence="1">Uncharacterized protein</fullName>
    </submittedName>
</protein>
<comment type="caution">
    <text evidence="1">The sequence shown here is derived from an EMBL/GenBank/DDBJ whole genome shotgun (WGS) entry which is preliminary data.</text>
</comment>
<reference evidence="1 2" key="1">
    <citation type="submission" date="2020-08" db="EMBL/GenBank/DDBJ databases">
        <title>Genomic Encyclopedia of Type Strains, Phase III (KMG-III): the genomes of soil and plant-associated and newly described type strains.</title>
        <authorList>
            <person name="Whitman W."/>
        </authorList>
    </citation>
    <scope>NUCLEOTIDE SEQUENCE [LARGE SCALE GENOMIC DNA]</scope>
    <source>
        <strain evidence="1 2">CECT 3273</strain>
    </source>
</reference>
<accession>A0A7W7V9X3</accession>
<sequence length="30" mass="3237">MTATEYRAEMTARLTIRDQVTGVVGRPAAA</sequence>
<dbReference type="EMBL" id="JACHJI010000016">
    <property type="protein sequence ID" value="MBB4902386.1"/>
    <property type="molecule type" value="Genomic_DNA"/>
</dbReference>
<name>A0A7W7V9X3_9ACTN</name>
<keyword evidence="2" id="KW-1185">Reference proteome</keyword>
<evidence type="ECO:0000313" key="2">
    <source>
        <dbReference type="Proteomes" id="UP000579523"/>
    </source>
</evidence>
<organism evidence="1 2">
    <name type="scientific">Streptomyces griseomycini</name>
    <dbReference type="NCBI Taxonomy" id="66895"/>
    <lineage>
        <taxon>Bacteria</taxon>
        <taxon>Bacillati</taxon>
        <taxon>Actinomycetota</taxon>
        <taxon>Actinomycetes</taxon>
        <taxon>Kitasatosporales</taxon>
        <taxon>Streptomycetaceae</taxon>
        <taxon>Streptomyces</taxon>
    </lineage>
</organism>
<dbReference type="Proteomes" id="UP000579523">
    <property type="component" value="Unassembled WGS sequence"/>
</dbReference>
<gene>
    <name evidence="1" type="ORF">FHS37_006483</name>
</gene>
<dbReference type="AlphaFoldDB" id="A0A7W7V9X3"/>
<proteinExistence type="predicted"/>
<evidence type="ECO:0000313" key="1">
    <source>
        <dbReference type="EMBL" id="MBB4902386.1"/>
    </source>
</evidence>